<proteinExistence type="predicted"/>
<sequence length="180" mass="20108">MTCARNNCWFIVCILAAALLSSTRAFSPSNANVNININANSIATRSWISHSMRSPRDAQHAAYASRILVASPSHGCNSARAPSSASSTLLRQTNDKNENDDNMDTLGTQRGLYLLAIALVFNIWQFSIPVEFRRTRFCSEEQVVLYPDSNCKTFNQWRSGILDYYKAGGGIQWDFSIEDK</sequence>
<evidence type="ECO:0000256" key="1">
    <source>
        <dbReference type="SAM" id="MobiDB-lite"/>
    </source>
</evidence>
<accession>A0A7R9ZNG5</accession>
<gene>
    <name evidence="3" type="ORF">CAUS1442_LOCUS9771</name>
</gene>
<feature type="region of interest" description="Disordered" evidence="1">
    <location>
        <begin position="75"/>
        <end position="102"/>
    </location>
</feature>
<evidence type="ECO:0000313" key="3">
    <source>
        <dbReference type="EMBL" id="CAD8337643.1"/>
    </source>
</evidence>
<evidence type="ECO:0000256" key="2">
    <source>
        <dbReference type="SAM" id="SignalP"/>
    </source>
</evidence>
<feature type="compositionally biased region" description="Polar residues" evidence="1">
    <location>
        <begin position="75"/>
        <end position="92"/>
    </location>
</feature>
<dbReference type="EMBL" id="HBEF01015594">
    <property type="protein sequence ID" value="CAD8337643.1"/>
    <property type="molecule type" value="Transcribed_RNA"/>
</dbReference>
<organism evidence="3">
    <name type="scientific">Craspedostauros australis</name>
    <dbReference type="NCBI Taxonomy" id="1486917"/>
    <lineage>
        <taxon>Eukaryota</taxon>
        <taxon>Sar</taxon>
        <taxon>Stramenopiles</taxon>
        <taxon>Ochrophyta</taxon>
        <taxon>Bacillariophyta</taxon>
        <taxon>Bacillariophyceae</taxon>
        <taxon>Bacillariophycidae</taxon>
        <taxon>Naviculales</taxon>
        <taxon>Naviculaceae</taxon>
        <taxon>Craspedostauros</taxon>
    </lineage>
</organism>
<feature type="chain" id="PRO_5030973700" evidence="2">
    <location>
        <begin position="26"/>
        <end position="180"/>
    </location>
</feature>
<name>A0A7R9ZNG5_9STRA</name>
<reference evidence="3" key="1">
    <citation type="submission" date="2021-01" db="EMBL/GenBank/DDBJ databases">
        <authorList>
            <person name="Corre E."/>
            <person name="Pelletier E."/>
            <person name="Niang G."/>
            <person name="Scheremetjew M."/>
            <person name="Finn R."/>
            <person name="Kale V."/>
            <person name="Holt S."/>
            <person name="Cochrane G."/>
            <person name="Meng A."/>
            <person name="Brown T."/>
            <person name="Cohen L."/>
        </authorList>
    </citation>
    <scope>NUCLEOTIDE SEQUENCE</scope>
    <source>
        <strain evidence="3">CCMP3328</strain>
    </source>
</reference>
<feature type="signal peptide" evidence="2">
    <location>
        <begin position="1"/>
        <end position="25"/>
    </location>
</feature>
<dbReference type="AlphaFoldDB" id="A0A7R9ZNG5"/>
<protein>
    <submittedName>
        <fullName evidence="3">Uncharacterized protein</fullName>
    </submittedName>
</protein>
<keyword evidence="2" id="KW-0732">Signal</keyword>